<dbReference type="RefSeq" id="WP_104642085.1">
    <property type="nucleotide sequence ID" value="NZ_AQGW01000018.1"/>
</dbReference>
<dbReference type="OrthoDB" id="5582699at2"/>
<dbReference type="InterPro" id="IPR018060">
    <property type="entry name" value="HTH_AraC"/>
</dbReference>
<dbReference type="GeneID" id="93662634"/>
<keyword evidence="2" id="KW-0238">DNA-binding</keyword>
<evidence type="ECO:0000259" key="4">
    <source>
        <dbReference type="PROSITE" id="PS01124"/>
    </source>
</evidence>
<evidence type="ECO:0000313" key="6">
    <source>
        <dbReference type="EMBL" id="SOU39991.1"/>
    </source>
</evidence>
<name>A0A2K4X6Q0_PSEVC</name>
<dbReference type="Pfam" id="PF12625">
    <property type="entry name" value="Arabinose_bd"/>
    <property type="match status" value="1"/>
</dbReference>
<evidence type="ECO:0000313" key="7">
    <source>
        <dbReference type="Proteomes" id="UP000238288"/>
    </source>
</evidence>
<dbReference type="Gene3D" id="1.10.10.60">
    <property type="entry name" value="Homeodomain-like"/>
    <property type="match status" value="1"/>
</dbReference>
<organism evidence="6 7">
    <name type="scientific">Pseudoalteromonas carrageenovora IAM 12662</name>
    <dbReference type="NCBI Taxonomy" id="1314868"/>
    <lineage>
        <taxon>Bacteria</taxon>
        <taxon>Pseudomonadati</taxon>
        <taxon>Pseudomonadota</taxon>
        <taxon>Gammaproteobacteria</taxon>
        <taxon>Alteromonadales</taxon>
        <taxon>Pseudoalteromonadaceae</taxon>
        <taxon>Pseudoalteromonas</taxon>
    </lineage>
</organism>
<dbReference type="InterPro" id="IPR032687">
    <property type="entry name" value="AraC-type_N"/>
</dbReference>
<dbReference type="GO" id="GO:0003700">
    <property type="term" value="F:DNA-binding transcription factor activity"/>
    <property type="evidence" value="ECO:0007669"/>
    <property type="project" value="InterPro"/>
</dbReference>
<dbReference type="EMBL" id="AQGW01000018">
    <property type="protein sequence ID" value="MBE0382196.1"/>
    <property type="molecule type" value="Genomic_DNA"/>
</dbReference>
<dbReference type="PANTHER" id="PTHR47894:SF1">
    <property type="entry name" value="HTH-TYPE TRANSCRIPTIONAL REGULATOR VQSM"/>
    <property type="match status" value="1"/>
</dbReference>
<evidence type="ECO:0000256" key="3">
    <source>
        <dbReference type="ARBA" id="ARBA00023163"/>
    </source>
</evidence>
<evidence type="ECO:0000256" key="1">
    <source>
        <dbReference type="ARBA" id="ARBA00023015"/>
    </source>
</evidence>
<dbReference type="AlphaFoldDB" id="A0A2K4X6Q0"/>
<dbReference type="Proteomes" id="UP000615003">
    <property type="component" value="Unassembled WGS sequence"/>
</dbReference>
<keyword evidence="3" id="KW-0804">Transcription</keyword>
<gene>
    <name evidence="6" type="ORF">PCAR9_A20418</name>
    <name evidence="5" type="ORF">PCARR_a0480</name>
</gene>
<dbReference type="Pfam" id="PF12833">
    <property type="entry name" value="HTH_18"/>
    <property type="match status" value="1"/>
</dbReference>
<dbReference type="PANTHER" id="PTHR47894">
    <property type="entry name" value="HTH-TYPE TRANSCRIPTIONAL REGULATOR GADX"/>
    <property type="match status" value="1"/>
</dbReference>
<protein>
    <submittedName>
        <fullName evidence="6">Transcriptional regulator</fullName>
    </submittedName>
</protein>
<dbReference type="PROSITE" id="PS01124">
    <property type="entry name" value="HTH_ARAC_FAMILY_2"/>
    <property type="match status" value="1"/>
</dbReference>
<sequence length="336" mass="37800">MHTLADHYFSSILDYLQTQDVDNKAALNAISFNEYVNKSSQQLAPRISLQSYNALLSFASTALNNPLFGFELGKHIRTADYGVLGYLIESSDNLSNAIQALLNYDSLVANIGKAQFLSNSDTATVRWLAHPSCNEQVVLRNMTAWVSVIRQLISSSLSPSSISFTYNWQLKQQQHLESWFACPVKSNAQYNQINFPSGYLTLAFKTDNAVINKTFKQLSEQQLTSLKSQGCISEKVKQLLTAKTTLQNCNLLGIANALNVTPRTLQRRLKKQSLTFAQLLEKERKSRVVNLLGNMPLTEVSNILGFTDQSSFNRAFMRWHNCSPLKFIKGNIQNQK</sequence>
<proteinExistence type="predicted"/>
<dbReference type="SMART" id="SM00342">
    <property type="entry name" value="HTH_ARAC"/>
    <property type="match status" value="1"/>
</dbReference>
<evidence type="ECO:0000256" key="2">
    <source>
        <dbReference type="ARBA" id="ARBA00023125"/>
    </source>
</evidence>
<keyword evidence="1" id="KW-0805">Transcription regulation</keyword>
<evidence type="ECO:0000313" key="8">
    <source>
        <dbReference type="Proteomes" id="UP000615003"/>
    </source>
</evidence>
<evidence type="ECO:0000313" key="5">
    <source>
        <dbReference type="EMBL" id="MBE0382196.1"/>
    </source>
</evidence>
<feature type="domain" description="HTH araC/xylS-type" evidence="4">
    <location>
        <begin position="234"/>
        <end position="330"/>
    </location>
</feature>
<dbReference type="EMBL" id="LT965928">
    <property type="protein sequence ID" value="SOU39991.1"/>
    <property type="molecule type" value="Genomic_DNA"/>
</dbReference>
<keyword evidence="8" id="KW-1185">Reference proteome</keyword>
<reference evidence="6 7" key="2">
    <citation type="submission" date="2017-11" db="EMBL/GenBank/DDBJ databases">
        <authorList>
            <person name="Han C.G."/>
        </authorList>
    </citation>
    <scope>NUCLEOTIDE SEQUENCE [LARGE SCALE GENOMIC DNA]</scope>
    <source>
        <strain evidence="7">ATCC 43555</strain>
        <strain evidence="6">ATCC43555</strain>
    </source>
</reference>
<reference evidence="5 8" key="1">
    <citation type="submission" date="2015-06" db="EMBL/GenBank/DDBJ databases">
        <title>Genome sequence of Pseudoalteromonas carrageenovora.</title>
        <authorList>
            <person name="Xie B.-B."/>
            <person name="Rong J.-C."/>
            <person name="Qin Q.-L."/>
            <person name="Zhang Y.-Z."/>
        </authorList>
    </citation>
    <scope>NUCLEOTIDE SEQUENCE [LARGE SCALE GENOMIC DNA]</scope>
    <source>
        <strain evidence="5 8">IAM 12662</strain>
    </source>
</reference>
<accession>A0A2K4X6Q0</accession>
<dbReference type="GO" id="GO:0005829">
    <property type="term" value="C:cytosol"/>
    <property type="evidence" value="ECO:0007669"/>
    <property type="project" value="TreeGrafter"/>
</dbReference>
<dbReference type="SUPFAM" id="SSF46689">
    <property type="entry name" value="Homeodomain-like"/>
    <property type="match status" value="1"/>
</dbReference>
<dbReference type="InterPro" id="IPR009057">
    <property type="entry name" value="Homeodomain-like_sf"/>
</dbReference>
<dbReference type="GO" id="GO:0000976">
    <property type="term" value="F:transcription cis-regulatory region binding"/>
    <property type="evidence" value="ECO:0007669"/>
    <property type="project" value="TreeGrafter"/>
</dbReference>
<dbReference type="Proteomes" id="UP000238288">
    <property type="component" value="Chromosome PCAR9a"/>
</dbReference>